<feature type="compositionally biased region" description="Basic and acidic residues" evidence="1">
    <location>
        <begin position="138"/>
        <end position="149"/>
    </location>
</feature>
<evidence type="ECO:0000313" key="2">
    <source>
        <dbReference type="EMBL" id="KZO91581.1"/>
    </source>
</evidence>
<evidence type="ECO:0000256" key="1">
    <source>
        <dbReference type="SAM" id="MobiDB-lite"/>
    </source>
</evidence>
<proteinExistence type="predicted"/>
<gene>
    <name evidence="2" type="ORF">CALVIDRAFT_343037</name>
</gene>
<dbReference type="AlphaFoldDB" id="A0A167HFY0"/>
<sequence>MFVRKCFSKHTTACFTSRLCRSDDIQPSNYSIRDSAVSTNVRCKRTAVVPTRWDRPATFRAAHAVMEVRQSTGATCPHLTLTTLTAFTRKSSEPTADRSHDRQSGARRSMRRGHPADRERSPNRLFPCYASKRKVHRTSADEGGDPRSR</sequence>
<keyword evidence="3" id="KW-1185">Reference proteome</keyword>
<feature type="compositionally biased region" description="Basic and acidic residues" evidence="1">
    <location>
        <begin position="90"/>
        <end position="104"/>
    </location>
</feature>
<feature type="region of interest" description="Disordered" evidence="1">
    <location>
        <begin position="87"/>
        <end position="149"/>
    </location>
</feature>
<dbReference type="EMBL" id="KV417321">
    <property type="protein sequence ID" value="KZO91581.1"/>
    <property type="molecule type" value="Genomic_DNA"/>
</dbReference>
<accession>A0A167HFY0</accession>
<dbReference type="Proteomes" id="UP000076738">
    <property type="component" value="Unassembled WGS sequence"/>
</dbReference>
<reference evidence="2 3" key="1">
    <citation type="journal article" date="2016" name="Mol. Biol. Evol.">
        <title>Comparative Genomics of Early-Diverging Mushroom-Forming Fungi Provides Insights into the Origins of Lignocellulose Decay Capabilities.</title>
        <authorList>
            <person name="Nagy L.G."/>
            <person name="Riley R."/>
            <person name="Tritt A."/>
            <person name="Adam C."/>
            <person name="Daum C."/>
            <person name="Floudas D."/>
            <person name="Sun H."/>
            <person name="Yadav J.S."/>
            <person name="Pangilinan J."/>
            <person name="Larsson K.H."/>
            <person name="Matsuura K."/>
            <person name="Barry K."/>
            <person name="Labutti K."/>
            <person name="Kuo R."/>
            <person name="Ohm R.A."/>
            <person name="Bhattacharya S.S."/>
            <person name="Shirouzu T."/>
            <person name="Yoshinaga Y."/>
            <person name="Martin F.M."/>
            <person name="Grigoriev I.V."/>
            <person name="Hibbett D.S."/>
        </authorList>
    </citation>
    <scope>NUCLEOTIDE SEQUENCE [LARGE SCALE GENOMIC DNA]</scope>
    <source>
        <strain evidence="2 3">TUFC12733</strain>
    </source>
</reference>
<evidence type="ECO:0000313" key="3">
    <source>
        <dbReference type="Proteomes" id="UP000076738"/>
    </source>
</evidence>
<protein>
    <submittedName>
        <fullName evidence="2">Uncharacterized protein</fullName>
    </submittedName>
</protein>
<organism evidence="2 3">
    <name type="scientific">Calocera viscosa (strain TUFC12733)</name>
    <dbReference type="NCBI Taxonomy" id="1330018"/>
    <lineage>
        <taxon>Eukaryota</taxon>
        <taxon>Fungi</taxon>
        <taxon>Dikarya</taxon>
        <taxon>Basidiomycota</taxon>
        <taxon>Agaricomycotina</taxon>
        <taxon>Dacrymycetes</taxon>
        <taxon>Dacrymycetales</taxon>
        <taxon>Dacrymycetaceae</taxon>
        <taxon>Calocera</taxon>
    </lineage>
</organism>
<name>A0A167HFY0_CALVF</name>